<evidence type="ECO:0000313" key="5">
    <source>
        <dbReference type="EMBL" id="QBY43479.1"/>
    </source>
</evidence>
<dbReference type="EMBL" id="CP038613">
    <property type="protein sequence ID" value="QBY43656.1"/>
    <property type="molecule type" value="Genomic_DNA"/>
</dbReference>
<evidence type="ECO:0000313" key="13">
    <source>
        <dbReference type="EMBL" id="WGM06498.1"/>
    </source>
</evidence>
<evidence type="ECO:0000313" key="18">
    <source>
        <dbReference type="Proteomes" id="UP001177592"/>
    </source>
</evidence>
<evidence type="ECO:0000313" key="6">
    <source>
        <dbReference type="EMBL" id="QBY43656.1"/>
    </source>
</evidence>
<dbReference type="Pfam" id="PF05119">
    <property type="entry name" value="Terminase_4"/>
    <property type="match status" value="1"/>
</dbReference>
<protein>
    <submittedName>
        <fullName evidence="9">Phage terminase small subunit P27 family</fullName>
    </submittedName>
    <submittedName>
        <fullName evidence="6">Phage terminase, small subunit</fullName>
    </submittedName>
</protein>
<dbReference type="EMBL" id="CP123523">
    <property type="protein sequence ID" value="WGM07447.1"/>
    <property type="molecule type" value="Genomic_DNA"/>
</dbReference>
<dbReference type="EMBL" id="CP123523">
    <property type="protein sequence ID" value="WGM04730.1"/>
    <property type="molecule type" value="Genomic_DNA"/>
</dbReference>
<evidence type="ECO:0000313" key="12">
    <source>
        <dbReference type="EMBL" id="WGM06309.1"/>
    </source>
</evidence>
<dbReference type="EMBL" id="CP123523">
    <property type="protein sequence ID" value="WGM06723.1"/>
    <property type="molecule type" value="Genomic_DNA"/>
</dbReference>
<keyword evidence="18" id="KW-1185">Reference proteome</keyword>
<dbReference type="KEGG" id="ans:ArsFIN_20460"/>
<dbReference type="AlphaFoldDB" id="A0A4P7KUT2"/>
<dbReference type="KEGG" id="ans:ArsFIN_09080"/>
<dbReference type="EMBL" id="CP123523">
    <property type="protein sequence ID" value="WGM05054.1"/>
    <property type="molecule type" value="Genomic_DNA"/>
</dbReference>
<gene>
    <name evidence="2" type="ORF">ArsFIN_06810</name>
    <name evidence="3" type="ORF">ArsFIN_09080</name>
    <name evidence="4" type="ORF">ArsFIN_11950</name>
    <name evidence="5" type="ORF">ArsFIN_20460</name>
    <name evidence="6" type="ORF">ArsFIN_22240</name>
    <name evidence="7" type="ORF">ArsFIN_22570</name>
    <name evidence="8" type="ORF">ArsFIN_33520</name>
    <name evidence="12" type="ORF">QE258_02850</name>
    <name evidence="13" type="ORF">QE258_03935</name>
    <name evidence="14" type="ORF">QE258_05300</name>
    <name evidence="15" type="ORF">QE258_06215</name>
    <name evidence="16" type="ORF">QE258_09515</name>
    <name evidence="9" type="ORF">QE258_14120</name>
    <name evidence="10" type="ORF">QE258_15585</name>
    <name evidence="11" type="ORF">QE258_15970</name>
</gene>
<dbReference type="KEGG" id="ans:ArsFIN_06810"/>
<reference evidence="9" key="2">
    <citation type="submission" date="2023-04" db="EMBL/GenBank/DDBJ databases">
        <title>Genome dynamics across the evolutionary transition to endosymbiosis.</title>
        <authorList>
            <person name="Siozios S."/>
            <person name="Nadal-Jimenez P."/>
            <person name="Azagi T."/>
            <person name="Sprong H."/>
            <person name="Frost C.L."/>
            <person name="Parratt S.R."/>
            <person name="Taylor G."/>
            <person name="Brettell L."/>
            <person name="Lew K.C."/>
            <person name="Croft L."/>
            <person name="King K.C."/>
            <person name="Brockhurst M.A."/>
            <person name="Hypsa V."/>
            <person name="Novakova E."/>
            <person name="Darby A.C."/>
            <person name="Hurst G.D.D."/>
        </authorList>
    </citation>
    <scope>NUCLEOTIDE SEQUENCE</scope>
    <source>
        <strain evidence="9">ANv_CAN</strain>
    </source>
</reference>
<evidence type="ECO:0000313" key="17">
    <source>
        <dbReference type="Proteomes" id="UP000295134"/>
    </source>
</evidence>
<dbReference type="EMBL" id="CP123523">
    <property type="protein sequence ID" value="WGM06498.1"/>
    <property type="molecule type" value="Genomic_DNA"/>
</dbReference>
<sequence length="121" mass="13634">MARAPKAPSYLDEIATTEWKAKAKFVAERNDLNPTDWSSFELYCVNYSIYRKAVADLAERGFSIANSQGSESRNPALSAKAEAEKTMIKMASLLGFDPVSRRRNPVEMQEEDELDRLASIR</sequence>
<dbReference type="EMBL" id="CP123523">
    <property type="protein sequence ID" value="WGM06877.1"/>
    <property type="molecule type" value="Genomic_DNA"/>
</dbReference>
<dbReference type="Proteomes" id="UP000295134">
    <property type="component" value="Chromosome"/>
</dbReference>
<evidence type="ECO:0000313" key="3">
    <source>
        <dbReference type="EMBL" id="QBY42363.1"/>
    </source>
</evidence>
<evidence type="ECO:0000313" key="9">
    <source>
        <dbReference type="EMBL" id="WGM04730.1"/>
    </source>
</evidence>
<evidence type="ECO:0000313" key="4">
    <source>
        <dbReference type="EMBL" id="QBY42637.1"/>
    </source>
</evidence>
<dbReference type="EMBL" id="CP038613">
    <property type="protein sequence ID" value="QBY42637.1"/>
    <property type="molecule type" value="Genomic_DNA"/>
</dbReference>
<evidence type="ECO:0000256" key="1">
    <source>
        <dbReference type="SAM" id="MobiDB-lite"/>
    </source>
</evidence>
<dbReference type="NCBIfam" id="TIGR01558">
    <property type="entry name" value="sm_term_P27"/>
    <property type="match status" value="1"/>
</dbReference>
<dbReference type="InterPro" id="IPR006448">
    <property type="entry name" value="Phage_term_ssu_P27"/>
</dbReference>
<evidence type="ECO:0000313" key="15">
    <source>
        <dbReference type="EMBL" id="WGM06877.1"/>
    </source>
</evidence>
<dbReference type="EMBL" id="CP038613">
    <property type="protein sequence ID" value="QBY44766.1"/>
    <property type="molecule type" value="Genomic_DNA"/>
</dbReference>
<dbReference type="KEGG" id="ans:ArsFIN_33520"/>
<accession>A0A4P7KUT2</accession>
<dbReference type="KEGG" id="ans:ArsFIN_22240"/>
<dbReference type="EMBL" id="CP038613">
    <property type="protein sequence ID" value="QBY42363.1"/>
    <property type="molecule type" value="Genomic_DNA"/>
</dbReference>
<evidence type="ECO:0000313" key="11">
    <source>
        <dbReference type="EMBL" id="WGM05054.1"/>
    </source>
</evidence>
<name>A0A4P7KUT2_9GAMM</name>
<dbReference type="EMBL" id="CP038613">
    <property type="protein sequence ID" value="QBY42137.1"/>
    <property type="molecule type" value="Genomic_DNA"/>
</dbReference>
<dbReference type="EMBL" id="CP038613">
    <property type="protein sequence ID" value="QBY43479.1"/>
    <property type="molecule type" value="Genomic_DNA"/>
</dbReference>
<dbReference type="EMBL" id="CP123523">
    <property type="protein sequence ID" value="WGM06309.1"/>
    <property type="molecule type" value="Genomic_DNA"/>
</dbReference>
<feature type="region of interest" description="Disordered" evidence="1">
    <location>
        <begin position="101"/>
        <end position="121"/>
    </location>
</feature>
<reference evidence="6 17" key="1">
    <citation type="submission" date="2019-03" db="EMBL/GenBank/DDBJ databases">
        <title>Long-read sequencing reveals hyperdense prophage content in a complex bacterial symbiont genome.</title>
        <authorList>
            <person name="Frost C.L."/>
            <person name="Siozios S."/>
            <person name="Nadal-Jimenez P."/>
            <person name="Brockhurst M.A."/>
            <person name="King K.C."/>
            <person name="Darby A.C."/>
            <person name="Hurst G.D.D."/>
        </authorList>
    </citation>
    <scope>NUCLEOTIDE SEQUENCE [LARGE SCALE GENOMIC DNA]</scope>
    <source>
        <strain evidence="6 17">FIN</strain>
    </source>
</reference>
<dbReference type="Proteomes" id="UP001177592">
    <property type="component" value="Chromosome"/>
</dbReference>
<dbReference type="KEGG" id="ans:ArsFIN_22570"/>
<dbReference type="KEGG" id="ans:ArsFIN_11950"/>
<dbReference type="RefSeq" id="WP_135677454.1">
    <property type="nucleotide sequence ID" value="NZ_CP038613.1"/>
</dbReference>
<evidence type="ECO:0000313" key="14">
    <source>
        <dbReference type="EMBL" id="WGM06723.1"/>
    </source>
</evidence>
<organism evidence="6 17">
    <name type="scientific">Arsenophonus nasoniae</name>
    <name type="common">son-killer infecting Nasonia vitripennis</name>
    <dbReference type="NCBI Taxonomy" id="638"/>
    <lineage>
        <taxon>Bacteria</taxon>
        <taxon>Pseudomonadati</taxon>
        <taxon>Pseudomonadota</taxon>
        <taxon>Gammaproteobacteria</taxon>
        <taxon>Enterobacterales</taxon>
        <taxon>Morganellaceae</taxon>
        <taxon>Arsenophonus</taxon>
    </lineage>
</organism>
<evidence type="ECO:0000313" key="7">
    <source>
        <dbReference type="EMBL" id="QBY43689.1"/>
    </source>
</evidence>
<evidence type="ECO:0000313" key="2">
    <source>
        <dbReference type="EMBL" id="QBY42137.1"/>
    </source>
</evidence>
<dbReference type="EMBL" id="CP038613">
    <property type="protein sequence ID" value="QBY43689.1"/>
    <property type="molecule type" value="Genomic_DNA"/>
</dbReference>
<evidence type="ECO:0000313" key="10">
    <source>
        <dbReference type="EMBL" id="WGM04988.1"/>
    </source>
</evidence>
<dbReference type="EMBL" id="CP123523">
    <property type="protein sequence ID" value="WGM04988.1"/>
    <property type="molecule type" value="Genomic_DNA"/>
</dbReference>
<evidence type="ECO:0000313" key="8">
    <source>
        <dbReference type="EMBL" id="QBY44766.1"/>
    </source>
</evidence>
<evidence type="ECO:0000313" key="16">
    <source>
        <dbReference type="EMBL" id="WGM07447.1"/>
    </source>
</evidence>
<proteinExistence type="predicted"/>
<dbReference type="GeneID" id="96878296"/>